<dbReference type="KEGG" id="whj:H9Q79_16640"/>
<sequence>MITAIVNGRIVLEDKILADRVLLMENGRILSVEEKTAPEGAEVIDAAGGYVGPGYVDIHTHGGGSHTSHGEPLEMAEYHLQYGTTSICPSLAYELTKEEMLQGIRNIRQAMKQGGNSVAGIHLEGPYTSQKYGAAAAKAWELNREDYELLFREAAGCVRQVTHAPEIPGIEEFEEYVEKLQIPQSVGHTEMSPEELKRAMSHGATIVTHLFDAMGCWRGNDSIAVTGVIQETAAEVALAQEGLYYELICDSAGMHVKPANLRLTLRAAGAENIILITDANIGQYRLEELSEDDMRRRYPDLNFNSDGELSGSRLTMELAVKNMRRHTGATVRELFLMAAANPARAVGLYEQTGSLAAGKWADILICDSELKVEQVFLHGKPVRREAVC</sequence>
<dbReference type="PANTHER" id="PTHR11113:SF14">
    <property type="entry name" value="N-ACETYLGLUCOSAMINE-6-PHOSPHATE DEACETYLASE"/>
    <property type="match status" value="1"/>
</dbReference>
<dbReference type="Proteomes" id="UP000515860">
    <property type="component" value="Chromosome"/>
</dbReference>
<dbReference type="GO" id="GO:0006046">
    <property type="term" value="P:N-acetylglucosamine catabolic process"/>
    <property type="evidence" value="ECO:0007669"/>
    <property type="project" value="TreeGrafter"/>
</dbReference>
<gene>
    <name evidence="9" type="ORF">H9Q79_16640</name>
</gene>
<comment type="similarity">
    <text evidence="1 5">Belongs to the metallo-dependent hydrolases superfamily. NagA family.</text>
</comment>
<dbReference type="Pfam" id="PF01979">
    <property type="entry name" value="Amidohydro_1"/>
    <property type="match status" value="1"/>
</dbReference>
<keyword evidence="4 5" id="KW-0119">Carbohydrate metabolism</keyword>
<keyword evidence="3 5" id="KW-0378">Hydrolase</keyword>
<organism evidence="9 10">
    <name type="scientific">Wansuia hejianensis</name>
    <dbReference type="NCBI Taxonomy" id="2763667"/>
    <lineage>
        <taxon>Bacteria</taxon>
        <taxon>Bacillati</taxon>
        <taxon>Bacillota</taxon>
        <taxon>Clostridia</taxon>
        <taxon>Lachnospirales</taxon>
        <taxon>Lachnospiraceae</taxon>
        <taxon>Wansuia</taxon>
    </lineage>
</organism>
<dbReference type="InterPro" id="IPR003764">
    <property type="entry name" value="GlcNAc_6-P_deAcase"/>
</dbReference>
<feature type="binding site" evidence="7">
    <location>
        <position position="209"/>
    </location>
    <ligand>
        <name>Zn(2+)</name>
        <dbReference type="ChEBI" id="CHEBI:29105"/>
    </ligand>
</feature>
<reference evidence="9 10" key="1">
    <citation type="submission" date="2020-08" db="EMBL/GenBank/DDBJ databases">
        <authorList>
            <person name="Liu C."/>
            <person name="Sun Q."/>
        </authorList>
    </citation>
    <scope>NUCLEOTIDE SEQUENCE [LARGE SCALE GENOMIC DNA]</scope>
    <source>
        <strain evidence="9 10">NSJ-29</strain>
    </source>
</reference>
<evidence type="ECO:0000256" key="3">
    <source>
        <dbReference type="ARBA" id="ARBA00022801"/>
    </source>
</evidence>
<evidence type="ECO:0000256" key="7">
    <source>
        <dbReference type="PIRSR" id="PIRSR038994-3"/>
    </source>
</evidence>
<dbReference type="Gene3D" id="2.30.40.10">
    <property type="entry name" value="Urease, subunit C, domain 1"/>
    <property type="match status" value="1"/>
</dbReference>
<evidence type="ECO:0000256" key="5">
    <source>
        <dbReference type="PIRNR" id="PIRNR038994"/>
    </source>
</evidence>
<dbReference type="GO" id="GO:0046872">
    <property type="term" value="F:metal ion binding"/>
    <property type="evidence" value="ECO:0007669"/>
    <property type="project" value="UniProtKB-KW"/>
</dbReference>
<feature type="binding site" evidence="7">
    <location>
        <position position="124"/>
    </location>
    <ligand>
        <name>Zn(2+)</name>
        <dbReference type="ChEBI" id="CHEBI:29105"/>
    </ligand>
</feature>
<dbReference type="SUPFAM" id="SSF51556">
    <property type="entry name" value="Metallo-dependent hydrolases"/>
    <property type="match status" value="1"/>
</dbReference>
<evidence type="ECO:0000259" key="8">
    <source>
        <dbReference type="Pfam" id="PF01979"/>
    </source>
</evidence>
<comment type="cofactor">
    <cofactor evidence="7">
        <name>a divalent metal cation</name>
        <dbReference type="ChEBI" id="CHEBI:60240"/>
    </cofactor>
    <text evidence="7">Binds 1 divalent metal cation per subunit.</text>
</comment>
<dbReference type="InterPro" id="IPR032466">
    <property type="entry name" value="Metal_Hydrolase"/>
</dbReference>
<keyword evidence="2 7" id="KW-0479">Metal-binding</keyword>
<dbReference type="PIRSF" id="PIRSF038994">
    <property type="entry name" value="NagA"/>
    <property type="match status" value="1"/>
</dbReference>
<dbReference type="AlphaFoldDB" id="A0A7G9GCD6"/>
<keyword evidence="10" id="KW-1185">Reference proteome</keyword>
<evidence type="ECO:0000256" key="6">
    <source>
        <dbReference type="PIRSR" id="PIRSR038994-1"/>
    </source>
</evidence>
<feature type="domain" description="Amidohydrolase-related" evidence="8">
    <location>
        <begin position="51"/>
        <end position="382"/>
    </location>
</feature>
<dbReference type="SUPFAM" id="SSF51338">
    <property type="entry name" value="Composite domain of metallo-dependent hydrolases"/>
    <property type="match status" value="1"/>
</dbReference>
<dbReference type="EMBL" id="CP060635">
    <property type="protein sequence ID" value="QNM08468.1"/>
    <property type="molecule type" value="Genomic_DNA"/>
</dbReference>
<accession>A0A7G9GCD6</accession>
<dbReference type="InterPro" id="IPR006680">
    <property type="entry name" value="Amidohydro-rel"/>
</dbReference>
<dbReference type="InterPro" id="IPR011059">
    <property type="entry name" value="Metal-dep_hydrolase_composite"/>
</dbReference>
<evidence type="ECO:0000313" key="9">
    <source>
        <dbReference type="EMBL" id="QNM08468.1"/>
    </source>
</evidence>
<dbReference type="Gene3D" id="3.20.20.140">
    <property type="entry name" value="Metal-dependent hydrolases"/>
    <property type="match status" value="1"/>
</dbReference>
<evidence type="ECO:0000313" key="10">
    <source>
        <dbReference type="Proteomes" id="UP000515860"/>
    </source>
</evidence>
<name>A0A7G9GCD6_9FIRM</name>
<protein>
    <submittedName>
        <fullName evidence="9">N-acetylglucosamine-6-phosphate deacetylase</fullName>
    </submittedName>
</protein>
<proteinExistence type="inferred from homology"/>
<feature type="active site" description="Proton donor/acceptor" evidence="6">
    <location>
        <position position="278"/>
    </location>
</feature>
<dbReference type="RefSeq" id="WP_118646339.1">
    <property type="nucleotide sequence ID" value="NZ_CP060635.1"/>
</dbReference>
<evidence type="ECO:0000256" key="2">
    <source>
        <dbReference type="ARBA" id="ARBA00022723"/>
    </source>
</evidence>
<dbReference type="GO" id="GO:0008448">
    <property type="term" value="F:N-acetylglucosamine-6-phosphate deacetylase activity"/>
    <property type="evidence" value="ECO:0007669"/>
    <property type="project" value="InterPro"/>
</dbReference>
<evidence type="ECO:0000256" key="1">
    <source>
        <dbReference type="ARBA" id="ARBA00010716"/>
    </source>
</evidence>
<feature type="binding site" evidence="7">
    <location>
        <position position="188"/>
    </location>
    <ligand>
        <name>Zn(2+)</name>
        <dbReference type="ChEBI" id="CHEBI:29105"/>
    </ligand>
</feature>
<evidence type="ECO:0000256" key="4">
    <source>
        <dbReference type="ARBA" id="ARBA00023277"/>
    </source>
</evidence>
<dbReference type="PANTHER" id="PTHR11113">
    <property type="entry name" value="N-ACETYLGLUCOSAMINE-6-PHOSPHATE DEACETYLASE"/>
    <property type="match status" value="1"/>
</dbReference>